<dbReference type="eggNOG" id="COG3859">
    <property type="taxonomic scope" value="Bacteria"/>
</dbReference>
<keyword evidence="1" id="KW-0472">Membrane</keyword>
<dbReference type="AlphaFoldDB" id="D9QQB3"/>
<dbReference type="GO" id="GO:0005886">
    <property type="term" value="C:plasma membrane"/>
    <property type="evidence" value="ECO:0007669"/>
    <property type="project" value="InterPro"/>
</dbReference>
<dbReference type="KEGG" id="aar:Acear_1184"/>
<feature type="transmembrane region" description="Helical" evidence="1">
    <location>
        <begin position="12"/>
        <end position="29"/>
    </location>
</feature>
<dbReference type="EMBL" id="CP002105">
    <property type="protein sequence ID" value="ADL12704.1"/>
    <property type="molecule type" value="Genomic_DNA"/>
</dbReference>
<feature type="transmembrane region" description="Helical" evidence="1">
    <location>
        <begin position="112"/>
        <end position="134"/>
    </location>
</feature>
<dbReference type="GO" id="GO:0015234">
    <property type="term" value="F:thiamine transmembrane transporter activity"/>
    <property type="evidence" value="ECO:0007669"/>
    <property type="project" value="InterPro"/>
</dbReference>
<dbReference type="NCBIfam" id="TIGR02357">
    <property type="entry name" value="ECF_ThiT_YuaJ"/>
    <property type="match status" value="1"/>
</dbReference>
<name>D9QQB3_ACEAZ</name>
<evidence type="ECO:0000256" key="1">
    <source>
        <dbReference type="SAM" id="Phobius"/>
    </source>
</evidence>
<dbReference type="InterPro" id="IPR012651">
    <property type="entry name" value="Thia_Transptr_ThiT"/>
</dbReference>
<dbReference type="HOGENOM" id="CLU_090959_0_0_9"/>
<reference evidence="2 3" key="1">
    <citation type="journal article" date="2010" name="Stand. Genomic Sci.">
        <title>Complete genome sequence of Acetohalobium arabaticum type strain (Z-7288).</title>
        <authorList>
            <person name="Sikorski J."/>
            <person name="Lapidus A."/>
            <person name="Chertkov O."/>
            <person name="Lucas S."/>
            <person name="Copeland A."/>
            <person name="Glavina Del Rio T."/>
            <person name="Nolan M."/>
            <person name="Tice H."/>
            <person name="Cheng J.F."/>
            <person name="Han C."/>
            <person name="Brambilla E."/>
            <person name="Pitluck S."/>
            <person name="Liolios K."/>
            <person name="Ivanova N."/>
            <person name="Mavromatis K."/>
            <person name="Mikhailova N."/>
            <person name="Pati A."/>
            <person name="Bruce D."/>
            <person name="Detter C."/>
            <person name="Tapia R."/>
            <person name="Goodwin L."/>
            <person name="Chen A."/>
            <person name="Palaniappan K."/>
            <person name="Land M."/>
            <person name="Hauser L."/>
            <person name="Chang Y.J."/>
            <person name="Jeffries C.D."/>
            <person name="Rohde M."/>
            <person name="Goker M."/>
            <person name="Spring S."/>
            <person name="Woyke T."/>
            <person name="Bristow J."/>
            <person name="Eisen J.A."/>
            <person name="Markowitz V."/>
            <person name="Hugenholtz P."/>
            <person name="Kyrpides N.C."/>
            <person name="Klenk H.P."/>
        </authorList>
    </citation>
    <scope>NUCLEOTIDE SEQUENCE [LARGE SCALE GENOMIC DNA]</scope>
    <source>
        <strain evidence="3">ATCC 49924 / DSM 5501 / Z-7288</strain>
    </source>
</reference>
<organism evidence="2 3">
    <name type="scientific">Acetohalobium arabaticum (strain ATCC 49924 / DSM 5501 / Z-7288)</name>
    <dbReference type="NCBI Taxonomy" id="574087"/>
    <lineage>
        <taxon>Bacteria</taxon>
        <taxon>Bacillati</taxon>
        <taxon>Bacillota</taxon>
        <taxon>Clostridia</taxon>
        <taxon>Halanaerobiales</taxon>
        <taxon>Halobacteroidaceae</taxon>
        <taxon>Acetohalobium</taxon>
    </lineage>
</organism>
<keyword evidence="1" id="KW-0812">Transmembrane</keyword>
<dbReference type="Proteomes" id="UP000001661">
    <property type="component" value="Chromosome"/>
</dbReference>
<dbReference type="Pfam" id="PF09515">
    <property type="entry name" value="Thia_YuaJ"/>
    <property type="match status" value="1"/>
</dbReference>
<evidence type="ECO:0000313" key="3">
    <source>
        <dbReference type="Proteomes" id="UP000001661"/>
    </source>
</evidence>
<evidence type="ECO:0000313" key="2">
    <source>
        <dbReference type="EMBL" id="ADL12704.1"/>
    </source>
</evidence>
<keyword evidence="3" id="KW-1185">Reference proteome</keyword>
<dbReference type="Gene3D" id="1.10.1760.20">
    <property type="match status" value="1"/>
</dbReference>
<dbReference type="OrthoDB" id="9795813at2"/>
<proteinExistence type="predicted"/>
<gene>
    <name evidence="2" type="ordered locus">Acear_1184</name>
</gene>
<sequence>MNDQKVRRLTELGIALALATILNFVRIYQLPQGGSVSLEMIPIFFIALRWGLKEGITLGGMYGILQLILGAKIFYPLQAILDYPVAFGSLGLAGIIHNWIDKNNLKENGILIFSSVILAGGFRLLIHIISGVIFFGEYTPKGQNVWLYSLGYNASYMLPEILITIIVMIFLVKSSSSFIATK</sequence>
<keyword evidence="1" id="KW-1133">Transmembrane helix</keyword>
<feature type="transmembrane region" description="Helical" evidence="1">
    <location>
        <begin position="154"/>
        <end position="172"/>
    </location>
</feature>
<accession>D9QQB3</accession>
<feature type="transmembrane region" description="Helical" evidence="1">
    <location>
        <begin position="83"/>
        <end position="100"/>
    </location>
</feature>
<protein>
    <submittedName>
        <fullName evidence="2">Proton-coupled thiamine transporter YuaJ</fullName>
    </submittedName>
</protein>
<dbReference type="RefSeq" id="WP_013278150.1">
    <property type="nucleotide sequence ID" value="NC_014378.1"/>
</dbReference>
<dbReference type="STRING" id="574087.Acear_1184"/>